<keyword evidence="4 8" id="KW-0067">ATP-binding</keyword>
<evidence type="ECO:0000256" key="2">
    <source>
        <dbReference type="ARBA" id="ARBA00022741"/>
    </source>
</evidence>
<dbReference type="Proteomes" id="UP000236544">
    <property type="component" value="Unassembled WGS sequence"/>
</dbReference>
<dbReference type="InterPro" id="IPR027499">
    <property type="entry name" value="GatF"/>
</dbReference>
<dbReference type="GO" id="GO:0005524">
    <property type="term" value="F:ATP binding"/>
    <property type="evidence" value="ECO:0007669"/>
    <property type="project" value="UniProtKB-KW"/>
</dbReference>
<dbReference type="GO" id="GO:0050567">
    <property type="term" value="F:glutaminyl-tRNA synthase (glutamine-hydrolyzing) activity"/>
    <property type="evidence" value="ECO:0007669"/>
    <property type="project" value="UniProtKB-UniRule"/>
</dbReference>
<comment type="subcellular location">
    <subcellularLocation>
        <location evidence="8">Mitochondrion inner membrane</location>
        <topology evidence="8">Peripheral membrane protein</topology>
        <orientation evidence="8">Matrix side</orientation>
    </subcellularLocation>
</comment>
<name>A0A0P1KUJ4_9SACH</name>
<organism evidence="9 10">
    <name type="scientific">Lachancea quebecensis</name>
    <dbReference type="NCBI Taxonomy" id="1654605"/>
    <lineage>
        <taxon>Eukaryota</taxon>
        <taxon>Fungi</taxon>
        <taxon>Dikarya</taxon>
        <taxon>Ascomycota</taxon>
        <taxon>Saccharomycotina</taxon>
        <taxon>Saccharomycetes</taxon>
        <taxon>Saccharomycetales</taxon>
        <taxon>Saccharomycetaceae</taxon>
        <taxon>Lachancea</taxon>
    </lineage>
</organism>
<dbReference type="EMBL" id="LN890547">
    <property type="protein sequence ID" value="CUS23592.1"/>
    <property type="molecule type" value="Genomic_DNA"/>
</dbReference>
<keyword evidence="1 8" id="KW-0436">Ligase</keyword>
<comment type="function">
    <text evidence="8">Allows the formation of correctly charged Gln-tRNA(Gln) through the transamidation of misacylated Glu-tRNA(Gln) in the mitochondria. The reaction takes place in the presence of glutamine and ATP through an activated gamma-phospho-Glu-tRNA(Gln). Required for proper protein synthesis within the mitochondrion.</text>
</comment>
<comment type="catalytic activity">
    <reaction evidence="8">
        <text>L-glutamyl-tRNA(Gln) + L-glutamine + ATP + H2O = L-glutaminyl-tRNA(Gln) + L-glutamate + ADP + phosphate + H(+)</text>
        <dbReference type="Rhea" id="RHEA:17521"/>
        <dbReference type="Rhea" id="RHEA-COMP:9681"/>
        <dbReference type="Rhea" id="RHEA-COMP:9684"/>
        <dbReference type="ChEBI" id="CHEBI:15377"/>
        <dbReference type="ChEBI" id="CHEBI:15378"/>
        <dbReference type="ChEBI" id="CHEBI:29985"/>
        <dbReference type="ChEBI" id="CHEBI:30616"/>
        <dbReference type="ChEBI" id="CHEBI:43474"/>
        <dbReference type="ChEBI" id="CHEBI:58359"/>
        <dbReference type="ChEBI" id="CHEBI:78520"/>
        <dbReference type="ChEBI" id="CHEBI:78521"/>
        <dbReference type="ChEBI" id="CHEBI:456216"/>
    </reaction>
</comment>
<dbReference type="AlphaFoldDB" id="A0A0P1KUJ4"/>
<comment type="similarity">
    <text evidence="8">Belongs to the GatF family.</text>
</comment>
<dbReference type="Pfam" id="PF20977">
    <property type="entry name" value="GatF"/>
    <property type="match status" value="1"/>
</dbReference>
<dbReference type="GO" id="GO:0030956">
    <property type="term" value="C:glutamyl-tRNA(Gln) amidotransferase complex"/>
    <property type="evidence" value="ECO:0007669"/>
    <property type="project" value="UniProtKB-UniRule"/>
</dbReference>
<evidence type="ECO:0000313" key="9">
    <source>
        <dbReference type="EMBL" id="CUS23592.1"/>
    </source>
</evidence>
<dbReference type="EC" id="6.3.5.-" evidence="8"/>
<dbReference type="GO" id="GO:0005743">
    <property type="term" value="C:mitochondrial inner membrane"/>
    <property type="evidence" value="ECO:0007669"/>
    <property type="project" value="UniProtKB-SubCell"/>
</dbReference>
<dbReference type="OrthoDB" id="4053592at2759"/>
<accession>A0A0P1KUJ4</accession>
<keyword evidence="6 8" id="KW-0496">Mitochondrion</keyword>
<evidence type="ECO:0000256" key="7">
    <source>
        <dbReference type="ARBA" id="ARBA00023136"/>
    </source>
</evidence>
<dbReference type="GO" id="GO:0032543">
    <property type="term" value="P:mitochondrial translation"/>
    <property type="evidence" value="ECO:0007669"/>
    <property type="project" value="UniProtKB-UniRule"/>
</dbReference>
<evidence type="ECO:0000313" key="10">
    <source>
        <dbReference type="Proteomes" id="UP000236544"/>
    </source>
</evidence>
<dbReference type="HAMAP" id="MF_03151">
    <property type="entry name" value="GatF"/>
    <property type="match status" value="1"/>
</dbReference>
<reference evidence="10" key="1">
    <citation type="submission" date="2015-10" db="EMBL/GenBank/DDBJ databases">
        <authorList>
            <person name="Devillers H."/>
        </authorList>
    </citation>
    <scope>NUCLEOTIDE SEQUENCE [LARGE SCALE GENOMIC DNA]</scope>
</reference>
<proteinExistence type="inferred from homology"/>
<keyword evidence="5 8" id="KW-0648">Protein biosynthesis</keyword>
<keyword evidence="10" id="KW-1185">Reference proteome</keyword>
<keyword evidence="3 8" id="KW-0999">Mitochondrion inner membrane</keyword>
<evidence type="ECO:0000256" key="4">
    <source>
        <dbReference type="ARBA" id="ARBA00022840"/>
    </source>
</evidence>
<keyword evidence="7 8" id="KW-0472">Membrane</keyword>
<keyword evidence="2 8" id="KW-0547">Nucleotide-binding</keyword>
<gene>
    <name evidence="8" type="primary">GTF1</name>
    <name evidence="9" type="ORF">LAQU0_S10e03994g</name>
</gene>
<evidence type="ECO:0000256" key="5">
    <source>
        <dbReference type="ARBA" id="ARBA00022917"/>
    </source>
</evidence>
<evidence type="ECO:0000256" key="8">
    <source>
        <dbReference type="HAMAP-Rule" id="MF_03151"/>
    </source>
</evidence>
<sequence>MSKVLTRSTPVWWLPRKFYSQKTRVIVGPRLKSLAEIKDYVGKPTWSVEEYLQTSSTSKAQPPSRKDVEKLLKLSGLPNENVEVFQATLGKQLAFINKVQSLPVDESLDPSHARIIDRNPEALDYESLSHSVGQQEAQKDKEIGEVGGSWDSTGLAAISENGFYVLREGLLKNRK</sequence>
<comment type="subunit">
    <text evidence="8">Subunit of the heterotrimeric GatFAB amidotransferase (AdT) complex, composed of A, B and F subunits.</text>
</comment>
<protein>
    <recommendedName>
        <fullName evidence="8">Glutamyl-tRNA(Gln) amidotransferase subunit F, mitochondrial</fullName>
        <shortName evidence="8">Glu-AdT subunit F</shortName>
        <ecNumber evidence="8">6.3.5.-</ecNumber>
    </recommendedName>
</protein>
<evidence type="ECO:0000256" key="1">
    <source>
        <dbReference type="ARBA" id="ARBA00022598"/>
    </source>
</evidence>
<dbReference type="GO" id="GO:0070681">
    <property type="term" value="P:glutaminyl-tRNAGln biosynthesis via transamidation"/>
    <property type="evidence" value="ECO:0007669"/>
    <property type="project" value="UniProtKB-UniRule"/>
</dbReference>
<dbReference type="CDD" id="cd21422">
    <property type="entry name" value="GatF"/>
    <property type="match status" value="1"/>
</dbReference>
<evidence type="ECO:0000256" key="6">
    <source>
        <dbReference type="ARBA" id="ARBA00023128"/>
    </source>
</evidence>
<evidence type="ECO:0000256" key="3">
    <source>
        <dbReference type="ARBA" id="ARBA00022792"/>
    </source>
</evidence>